<keyword evidence="3" id="KW-1185">Reference proteome</keyword>
<dbReference type="STRING" id="1759059.ATE48_13985"/>
<dbReference type="InterPro" id="IPR052748">
    <property type="entry name" value="ISR_Activator"/>
</dbReference>
<gene>
    <name evidence="2" type="ORF">ATE48_13985</name>
</gene>
<proteinExistence type="predicted"/>
<dbReference type="InterPro" id="IPR011990">
    <property type="entry name" value="TPR-like_helical_dom_sf"/>
</dbReference>
<dbReference type="PANTHER" id="PTHR45011:SF1">
    <property type="entry name" value="DAP3-BINDING CELL DEATH ENHANCER 1"/>
    <property type="match status" value="1"/>
</dbReference>
<protein>
    <submittedName>
        <fullName evidence="2">Uncharacterized protein</fullName>
    </submittedName>
</protein>
<dbReference type="OrthoDB" id="8235393at2"/>
<organism evidence="2 3">
    <name type="scientific">Candidatus Viadribacter manganicus</name>
    <dbReference type="NCBI Taxonomy" id="1759059"/>
    <lineage>
        <taxon>Bacteria</taxon>
        <taxon>Pseudomonadati</taxon>
        <taxon>Pseudomonadota</taxon>
        <taxon>Alphaproteobacteria</taxon>
        <taxon>Hyphomonadales</taxon>
        <taxon>Hyphomonadaceae</taxon>
        <taxon>Candidatus Viadribacter</taxon>
    </lineage>
</organism>
<dbReference type="InParanoid" id="A0A1B1AK67"/>
<dbReference type="InterPro" id="IPR006597">
    <property type="entry name" value="Sel1-like"/>
</dbReference>
<evidence type="ECO:0000256" key="1">
    <source>
        <dbReference type="SAM" id="Phobius"/>
    </source>
</evidence>
<dbReference type="Pfam" id="PF08238">
    <property type="entry name" value="Sel1"/>
    <property type="match status" value="3"/>
</dbReference>
<keyword evidence="1" id="KW-1133">Transmembrane helix</keyword>
<keyword evidence="1" id="KW-0472">Membrane</keyword>
<dbReference type="Gene3D" id="1.25.40.10">
    <property type="entry name" value="Tetratricopeptide repeat domain"/>
    <property type="match status" value="1"/>
</dbReference>
<accession>A0A1B1AK67</accession>
<dbReference type="KEGG" id="cbot:ATE48_13985"/>
<dbReference type="SMART" id="SM00671">
    <property type="entry name" value="SEL1"/>
    <property type="match status" value="3"/>
</dbReference>
<dbReference type="RefSeq" id="WP_066772511.1">
    <property type="nucleotide sequence ID" value="NZ_CP013244.1"/>
</dbReference>
<evidence type="ECO:0000313" key="2">
    <source>
        <dbReference type="EMBL" id="ANP46947.1"/>
    </source>
</evidence>
<dbReference type="AlphaFoldDB" id="A0A1B1AK67"/>
<name>A0A1B1AK67_9PROT</name>
<dbReference type="SUPFAM" id="SSF81901">
    <property type="entry name" value="HCP-like"/>
    <property type="match status" value="1"/>
</dbReference>
<evidence type="ECO:0000313" key="3">
    <source>
        <dbReference type="Proteomes" id="UP000092498"/>
    </source>
</evidence>
<reference evidence="2 3" key="1">
    <citation type="submission" date="2015-11" db="EMBL/GenBank/DDBJ databases">
        <title>Whole-Genome Sequence of Candidatus Oderbacter manganicum from the National Park Lower Oder Valley, Germany.</title>
        <authorList>
            <person name="Braun B."/>
            <person name="Liere K."/>
            <person name="Szewzyk U."/>
        </authorList>
    </citation>
    <scope>NUCLEOTIDE SEQUENCE [LARGE SCALE GENOMIC DNA]</scope>
    <source>
        <strain evidence="2 3">OTSz_A_272</strain>
    </source>
</reference>
<dbReference type="Proteomes" id="UP000092498">
    <property type="component" value="Chromosome"/>
</dbReference>
<keyword evidence="1" id="KW-0812">Transmembrane</keyword>
<dbReference type="EMBL" id="CP013244">
    <property type="protein sequence ID" value="ANP46947.1"/>
    <property type="molecule type" value="Genomic_DNA"/>
</dbReference>
<feature type="transmembrane region" description="Helical" evidence="1">
    <location>
        <begin position="153"/>
        <end position="173"/>
    </location>
</feature>
<sequence>MAEVFIAAAPDADAQAGGLAQALKTLGFDAAAGAPAEAEIAQIVDDAKCVIGLWSRGAPTAELAMLAALAHERKKLVSAELVTDATPAPFRAAGRVDLALRDRTAFKVRFEALIAEIDKLSPTKANVAALPSVLAVTRSALMKRRESGGEKQLKTLGVFAAAVAALFVVGFGAGRVINLVRSGELSFATVRAQAAATPTSTPPPVLTSAALERAPWREVAAQIDEALAAQLVTRAAAGDADAQALSCLGHMAGISGFLPSPTAAREQCDAASAQNNAAALYLSWQLQRTAPHAGIDEATALARLRQAAAAGFTAAQIDYAATLANDQDSQAEAGRLWLAAAERGDPRAQFFYARWLRDSPAGPRDPVAAIPFLQRAAEANQPEALHMLATLYRDGIGAPRNTAEAKALYARAAQQNHAPSMSNLADMLRDGSPEERERSIALYRQLACMTDEHQIQPRAVGRLRALQETYSCS</sequence>
<dbReference type="PANTHER" id="PTHR45011">
    <property type="entry name" value="DAP3-BINDING CELL DEATH ENHANCER 1"/>
    <property type="match status" value="1"/>
</dbReference>